<dbReference type="AlphaFoldDB" id="A0A0E9RNL5"/>
<protein>
    <submittedName>
        <fullName evidence="1">Uncharacterized protein</fullName>
    </submittedName>
</protein>
<name>A0A0E9RNL5_ANGAN</name>
<reference evidence="1" key="1">
    <citation type="submission" date="2014-11" db="EMBL/GenBank/DDBJ databases">
        <authorList>
            <person name="Amaro Gonzalez C."/>
        </authorList>
    </citation>
    <scope>NUCLEOTIDE SEQUENCE</scope>
</reference>
<evidence type="ECO:0000313" key="1">
    <source>
        <dbReference type="EMBL" id="JAH30402.1"/>
    </source>
</evidence>
<dbReference type="EMBL" id="GBXM01078175">
    <property type="protein sequence ID" value="JAH30402.1"/>
    <property type="molecule type" value="Transcribed_RNA"/>
</dbReference>
<accession>A0A0E9RNL5</accession>
<organism evidence="1">
    <name type="scientific">Anguilla anguilla</name>
    <name type="common">European freshwater eel</name>
    <name type="synonym">Muraena anguilla</name>
    <dbReference type="NCBI Taxonomy" id="7936"/>
    <lineage>
        <taxon>Eukaryota</taxon>
        <taxon>Metazoa</taxon>
        <taxon>Chordata</taxon>
        <taxon>Craniata</taxon>
        <taxon>Vertebrata</taxon>
        <taxon>Euteleostomi</taxon>
        <taxon>Actinopterygii</taxon>
        <taxon>Neopterygii</taxon>
        <taxon>Teleostei</taxon>
        <taxon>Anguilliformes</taxon>
        <taxon>Anguillidae</taxon>
        <taxon>Anguilla</taxon>
    </lineage>
</organism>
<reference evidence="1" key="2">
    <citation type="journal article" date="2015" name="Fish Shellfish Immunol.">
        <title>Early steps in the European eel (Anguilla anguilla)-Vibrio vulnificus interaction in the gills: Role of the RtxA13 toxin.</title>
        <authorList>
            <person name="Callol A."/>
            <person name="Pajuelo D."/>
            <person name="Ebbesson L."/>
            <person name="Teles M."/>
            <person name="MacKenzie S."/>
            <person name="Amaro C."/>
        </authorList>
    </citation>
    <scope>NUCLEOTIDE SEQUENCE</scope>
</reference>
<sequence length="35" mass="4014">MYHPPQRLARELEPQIRTVPLVLENVGEIDARNAS</sequence>
<proteinExistence type="predicted"/>